<evidence type="ECO:0000313" key="2">
    <source>
        <dbReference type="Proteomes" id="UP000239663"/>
    </source>
</evidence>
<comment type="caution">
    <text evidence="1">The sequence shown here is derived from an EMBL/GenBank/DDBJ whole genome shotgun (WGS) entry which is preliminary data.</text>
</comment>
<accession>A0A2S7N120</accession>
<reference evidence="1 2" key="1">
    <citation type="submission" date="2017-12" db="EMBL/GenBank/DDBJ databases">
        <title>Taxonomic description and draft genome of Pradoshia cofamensis Gen. nov., sp. nov., a thermotolerant bacillale isolated from anterior gut of earthworm Eisenia fetida.</title>
        <authorList>
            <person name="Saha T."/>
            <person name="Chakraborty R."/>
        </authorList>
    </citation>
    <scope>NUCLEOTIDE SEQUENCE [LARGE SCALE GENOMIC DNA]</scope>
    <source>
        <strain evidence="1 2">EAG3</strain>
    </source>
</reference>
<keyword evidence="2" id="KW-1185">Reference proteome</keyword>
<proteinExistence type="predicted"/>
<organism evidence="1 2">
    <name type="scientific">Pradoshia eiseniae</name>
    <dbReference type="NCBI Taxonomy" id="2064768"/>
    <lineage>
        <taxon>Bacteria</taxon>
        <taxon>Bacillati</taxon>
        <taxon>Bacillota</taxon>
        <taxon>Bacilli</taxon>
        <taxon>Bacillales</taxon>
        <taxon>Bacillaceae</taxon>
        <taxon>Pradoshia</taxon>
    </lineage>
</organism>
<dbReference type="EMBL" id="PKOZ01000003">
    <property type="protein sequence ID" value="PQD95782.1"/>
    <property type="molecule type" value="Genomic_DNA"/>
</dbReference>
<sequence length="70" mass="7664">MDIVNAYINNYIGAGTQALYPVFDNGYPLTKIFSVSGESIIQMPTIQIIKESIIRYGSNYDGAVKSANTI</sequence>
<dbReference type="GO" id="GO:0030420">
    <property type="term" value="P:establishment of competence for transformation"/>
    <property type="evidence" value="ECO:0007669"/>
    <property type="project" value="InterPro"/>
</dbReference>
<gene>
    <name evidence="1" type="ORF">CYL18_07800</name>
</gene>
<dbReference type="AlphaFoldDB" id="A0A2S7N120"/>
<dbReference type="InterPro" id="IPR010461">
    <property type="entry name" value="ComK"/>
</dbReference>
<protein>
    <submittedName>
        <fullName evidence="1">Uncharacterized protein</fullName>
    </submittedName>
</protein>
<name>A0A2S7N120_9BACI</name>
<dbReference type="Proteomes" id="UP000239663">
    <property type="component" value="Unassembled WGS sequence"/>
</dbReference>
<evidence type="ECO:0000313" key="1">
    <source>
        <dbReference type="EMBL" id="PQD95782.1"/>
    </source>
</evidence>
<dbReference type="Pfam" id="PF06338">
    <property type="entry name" value="ComK"/>
    <property type="match status" value="1"/>
</dbReference>